<dbReference type="GO" id="GO:0005886">
    <property type="term" value="C:plasma membrane"/>
    <property type="evidence" value="ECO:0007669"/>
    <property type="project" value="TreeGrafter"/>
</dbReference>
<keyword evidence="3 6" id="KW-1133">Transmembrane helix</keyword>
<comment type="subcellular location">
    <subcellularLocation>
        <location evidence="1">Membrane</location>
        <topology evidence="1">Multi-pass membrane protein</topology>
    </subcellularLocation>
</comment>
<evidence type="ECO:0000313" key="9">
    <source>
        <dbReference type="Proteomes" id="UP001151529"/>
    </source>
</evidence>
<comment type="caution">
    <text evidence="8">The sequence shown here is derived from an EMBL/GenBank/DDBJ whole genome shotgun (WGS) entry which is preliminary data.</text>
</comment>
<reference evidence="8" key="1">
    <citation type="submission" date="2022-11" db="EMBL/GenBank/DDBJ databases">
        <authorList>
            <person name="Hyden B.L."/>
            <person name="Feng K."/>
            <person name="Yates T."/>
            <person name="Jawdy S."/>
            <person name="Smart L.B."/>
            <person name="Muchero W."/>
        </authorList>
    </citation>
    <scope>NUCLEOTIDE SEQUENCE</scope>
    <source>
        <tissue evidence="8">Shoot tip</tissue>
    </source>
</reference>
<sequence length="189" mass="21368">TNLLLFSFPVMFIAAFGCVYLHLQKNLRKPNSRGVLTSNRRLSFLSRPALVMAPLGIVTAMELAFAAMFIALLIWSLANYLYVSFGHLHMHKQGEKVWQAKFRSVSLRLGYIGNICWAFLFFPVTRGSSILPLVGLTSESSIKFHIWLGHLSMILFAAHTAGFIIYWAITNQMALKYQIKGVESLHLFV</sequence>
<dbReference type="Proteomes" id="UP001151529">
    <property type="component" value="Chromosome 17"/>
</dbReference>
<evidence type="ECO:0000256" key="3">
    <source>
        <dbReference type="ARBA" id="ARBA00022989"/>
    </source>
</evidence>
<feature type="transmembrane region" description="Helical" evidence="6">
    <location>
        <begin position="105"/>
        <end position="124"/>
    </location>
</feature>
<feature type="transmembrane region" description="Helical" evidence="6">
    <location>
        <begin position="44"/>
        <end position="61"/>
    </location>
</feature>
<dbReference type="InterPro" id="IPR013130">
    <property type="entry name" value="Fe3_Rdtase_TM_dom"/>
</dbReference>
<evidence type="ECO:0000256" key="2">
    <source>
        <dbReference type="ARBA" id="ARBA00022692"/>
    </source>
</evidence>
<evidence type="ECO:0000313" key="8">
    <source>
        <dbReference type="EMBL" id="KAJ6684138.1"/>
    </source>
</evidence>
<accession>A0A9Q0SP14</accession>
<gene>
    <name evidence="8" type="ORF">OIU85_007794</name>
</gene>
<evidence type="ECO:0000256" key="4">
    <source>
        <dbReference type="ARBA" id="ARBA00023002"/>
    </source>
</evidence>
<keyword evidence="9" id="KW-1185">Reference proteome</keyword>
<feature type="transmembrane region" description="Helical" evidence="6">
    <location>
        <begin position="67"/>
        <end position="85"/>
    </location>
</feature>
<dbReference type="PANTHER" id="PTHR11972:SF79">
    <property type="entry name" value="FERRIC REDUCTION OXIDASE 4-RELATED"/>
    <property type="match status" value="1"/>
</dbReference>
<name>A0A9Q0SP14_SALVM</name>
<evidence type="ECO:0000256" key="5">
    <source>
        <dbReference type="ARBA" id="ARBA00023136"/>
    </source>
</evidence>
<proteinExistence type="predicted"/>
<protein>
    <recommendedName>
        <fullName evidence="7">Ferric oxidoreductase domain-containing protein</fullName>
    </recommendedName>
</protein>
<dbReference type="OrthoDB" id="167398at2759"/>
<evidence type="ECO:0000256" key="1">
    <source>
        <dbReference type="ARBA" id="ARBA00004141"/>
    </source>
</evidence>
<keyword evidence="5 6" id="KW-0472">Membrane</keyword>
<feature type="non-terminal residue" evidence="8">
    <location>
        <position position="1"/>
    </location>
</feature>
<dbReference type="EMBL" id="JAPFFL010000013">
    <property type="protein sequence ID" value="KAJ6684138.1"/>
    <property type="molecule type" value="Genomic_DNA"/>
</dbReference>
<reference evidence="8" key="2">
    <citation type="journal article" date="2023" name="Int. J. Mol. Sci.">
        <title>De Novo Assembly and Annotation of 11 Diverse Shrub Willow (Salix) Genomes Reveals Novel Gene Organization in Sex-Linked Regions.</title>
        <authorList>
            <person name="Hyden B."/>
            <person name="Feng K."/>
            <person name="Yates T.B."/>
            <person name="Jawdy S."/>
            <person name="Cereghino C."/>
            <person name="Smart L.B."/>
            <person name="Muchero W."/>
        </authorList>
    </citation>
    <scope>NUCLEOTIDE SEQUENCE [LARGE SCALE GENOMIC DNA]</scope>
    <source>
        <tissue evidence="8">Shoot tip</tissue>
    </source>
</reference>
<evidence type="ECO:0000256" key="6">
    <source>
        <dbReference type="SAM" id="Phobius"/>
    </source>
</evidence>
<dbReference type="GO" id="GO:0000293">
    <property type="term" value="F:ferric-chelate reductase activity"/>
    <property type="evidence" value="ECO:0007669"/>
    <property type="project" value="TreeGrafter"/>
</dbReference>
<keyword evidence="4" id="KW-0560">Oxidoreductase</keyword>
<evidence type="ECO:0000259" key="7">
    <source>
        <dbReference type="Pfam" id="PF01794"/>
    </source>
</evidence>
<feature type="transmembrane region" description="Helical" evidence="6">
    <location>
        <begin position="6"/>
        <end position="23"/>
    </location>
</feature>
<feature type="transmembrane region" description="Helical" evidence="6">
    <location>
        <begin position="144"/>
        <end position="169"/>
    </location>
</feature>
<organism evidence="8 9">
    <name type="scientific">Salix viminalis</name>
    <name type="common">Common osier</name>
    <name type="synonym">Basket willow</name>
    <dbReference type="NCBI Taxonomy" id="40686"/>
    <lineage>
        <taxon>Eukaryota</taxon>
        <taxon>Viridiplantae</taxon>
        <taxon>Streptophyta</taxon>
        <taxon>Embryophyta</taxon>
        <taxon>Tracheophyta</taxon>
        <taxon>Spermatophyta</taxon>
        <taxon>Magnoliopsida</taxon>
        <taxon>eudicotyledons</taxon>
        <taxon>Gunneridae</taxon>
        <taxon>Pentapetalae</taxon>
        <taxon>rosids</taxon>
        <taxon>fabids</taxon>
        <taxon>Malpighiales</taxon>
        <taxon>Salicaceae</taxon>
        <taxon>Saliceae</taxon>
        <taxon>Salix</taxon>
    </lineage>
</organism>
<dbReference type="AlphaFoldDB" id="A0A9Q0SP14"/>
<feature type="domain" description="Ferric oxidoreductase" evidence="7">
    <location>
        <begin position="109"/>
        <end position="173"/>
    </location>
</feature>
<dbReference type="InterPro" id="IPR050369">
    <property type="entry name" value="RBOH/FRE"/>
</dbReference>
<dbReference type="PANTHER" id="PTHR11972">
    <property type="entry name" value="NADPH OXIDASE"/>
    <property type="match status" value="1"/>
</dbReference>
<keyword evidence="2 6" id="KW-0812">Transmembrane</keyword>
<dbReference type="Pfam" id="PF01794">
    <property type="entry name" value="Ferric_reduct"/>
    <property type="match status" value="1"/>
</dbReference>